<evidence type="ECO:0000256" key="1">
    <source>
        <dbReference type="SAM" id="Phobius"/>
    </source>
</evidence>
<gene>
    <name evidence="3" type="ORF">QJ043_02470</name>
</gene>
<proteinExistence type="predicted"/>
<protein>
    <recommendedName>
        <fullName evidence="5">DUF3899 domain-containing protein</fullName>
    </recommendedName>
</protein>
<reference evidence="3" key="1">
    <citation type="submission" date="2023-05" db="EMBL/GenBank/DDBJ databases">
        <title>[olsenella] sp. nov., isolated from a pig farm feces dump.</title>
        <authorList>
            <person name="Chang Y.-H."/>
        </authorList>
    </citation>
    <scope>NUCLEOTIDE SEQUENCE</scope>
    <source>
        <strain evidence="3">YH-ols2217</strain>
    </source>
</reference>
<feature type="signal peptide" evidence="2">
    <location>
        <begin position="1"/>
        <end position="22"/>
    </location>
</feature>
<feature type="transmembrane region" description="Helical" evidence="1">
    <location>
        <begin position="32"/>
        <end position="53"/>
    </location>
</feature>
<dbReference type="Proteomes" id="UP001431693">
    <property type="component" value="Unassembled WGS sequence"/>
</dbReference>
<evidence type="ECO:0000313" key="4">
    <source>
        <dbReference type="Proteomes" id="UP001431693"/>
    </source>
</evidence>
<sequence length="120" mass="12142">MGRAIALCLFPALLACLSLALAFESALAGLSWIVVAVISAAGVCFALSCVRMVGGQMMGSFRKELQRRGGAEKDVVSQEEAGSRTRSALALGGVGAVLLAAGFLLGGAPLVSILSFLATL</sequence>
<keyword evidence="1" id="KW-0812">Transmembrane</keyword>
<organism evidence="3 4">
    <name type="scientific">Kribbibacterium absianum</name>
    <dbReference type="NCBI Taxonomy" id="3044210"/>
    <lineage>
        <taxon>Bacteria</taxon>
        <taxon>Bacillati</taxon>
        <taxon>Actinomycetota</taxon>
        <taxon>Coriobacteriia</taxon>
        <taxon>Coriobacteriales</taxon>
        <taxon>Kribbibacteriaceae</taxon>
        <taxon>Kribbibacterium</taxon>
    </lineage>
</organism>
<feature type="chain" id="PRO_5045607238" description="DUF3899 domain-containing protein" evidence="2">
    <location>
        <begin position="23"/>
        <end position="120"/>
    </location>
</feature>
<feature type="transmembrane region" description="Helical" evidence="1">
    <location>
        <begin position="88"/>
        <end position="118"/>
    </location>
</feature>
<name>A0ABT6ZIR0_9ACTN</name>
<evidence type="ECO:0000313" key="3">
    <source>
        <dbReference type="EMBL" id="MDJ1128947.1"/>
    </source>
</evidence>
<accession>A0ABT6ZIR0</accession>
<keyword evidence="1" id="KW-1133">Transmembrane helix</keyword>
<keyword evidence="1" id="KW-0472">Membrane</keyword>
<evidence type="ECO:0000256" key="2">
    <source>
        <dbReference type="SAM" id="SignalP"/>
    </source>
</evidence>
<keyword evidence="2" id="KW-0732">Signal</keyword>
<keyword evidence="4" id="KW-1185">Reference proteome</keyword>
<dbReference type="RefSeq" id="WP_283712582.1">
    <property type="nucleotide sequence ID" value="NZ_JASJEW010000001.1"/>
</dbReference>
<comment type="caution">
    <text evidence="3">The sequence shown here is derived from an EMBL/GenBank/DDBJ whole genome shotgun (WGS) entry which is preliminary data.</text>
</comment>
<evidence type="ECO:0008006" key="5">
    <source>
        <dbReference type="Google" id="ProtNLM"/>
    </source>
</evidence>
<dbReference type="EMBL" id="JASJEX010000001">
    <property type="protein sequence ID" value="MDJ1128947.1"/>
    <property type="molecule type" value="Genomic_DNA"/>
</dbReference>
<dbReference type="PROSITE" id="PS51257">
    <property type="entry name" value="PROKAR_LIPOPROTEIN"/>
    <property type="match status" value="1"/>
</dbReference>